<dbReference type="InterPro" id="IPR027268">
    <property type="entry name" value="Peptidase_M4/M1_CTD_sf"/>
</dbReference>
<dbReference type="InterPro" id="IPR042097">
    <property type="entry name" value="Aminopeptidase_N-like_N_sf"/>
</dbReference>
<name>A0A7W7CMA9_9PSEU</name>
<comment type="catalytic activity">
    <reaction evidence="1">
        <text>Release of an N-terminal amino acid, Xaa-|-Yaa- from a peptide, amide or arylamide. Xaa is preferably Ala, but may be most amino acids including Pro (slow action). When a terminal hydrophobic residue is followed by a prolyl residue, the two may be released as an intact Xaa-Pro dipeptide.</text>
        <dbReference type="EC" id="3.4.11.2"/>
    </reaction>
</comment>
<feature type="binding site" evidence="15">
    <location>
        <position position="288"/>
    </location>
    <ligand>
        <name>Zn(2+)</name>
        <dbReference type="ChEBI" id="CHEBI:29105"/>
        <note>catalytic</note>
    </ligand>
</feature>
<evidence type="ECO:0000259" key="16">
    <source>
        <dbReference type="Pfam" id="PF01433"/>
    </source>
</evidence>
<keyword evidence="19" id="KW-1185">Reference proteome</keyword>
<keyword evidence="18" id="KW-0031">Aminopeptidase</keyword>
<feature type="binding site" evidence="15">
    <location>
        <position position="307"/>
    </location>
    <ligand>
        <name>Zn(2+)</name>
        <dbReference type="ChEBI" id="CHEBI:29105"/>
        <note>catalytic</note>
    </ligand>
</feature>
<keyword evidence="11" id="KW-0482">Metalloprotease</keyword>
<dbReference type="CDD" id="cd09603">
    <property type="entry name" value="M1_APN_like"/>
    <property type="match status" value="1"/>
</dbReference>
<reference evidence="18 19" key="1">
    <citation type="submission" date="2020-08" db="EMBL/GenBank/DDBJ databases">
        <title>Sequencing the genomes of 1000 actinobacteria strains.</title>
        <authorList>
            <person name="Klenk H.-P."/>
        </authorList>
    </citation>
    <scope>NUCLEOTIDE SEQUENCE [LARGE SCALE GENOMIC DNA]</scope>
    <source>
        <strain evidence="18 19">DSM 44230</strain>
    </source>
</reference>
<evidence type="ECO:0000256" key="6">
    <source>
        <dbReference type="ARBA" id="ARBA00022490"/>
    </source>
</evidence>
<comment type="subcellular location">
    <subcellularLocation>
        <location evidence="2">Cytoplasm</location>
    </subcellularLocation>
</comment>
<keyword evidence="8 15" id="KW-0479">Metal-binding</keyword>
<feature type="domain" description="Aminopeptidase N-like N-terminal" evidence="17">
    <location>
        <begin position="19"/>
        <end position="189"/>
    </location>
</feature>
<dbReference type="Pfam" id="PF01433">
    <property type="entry name" value="Peptidase_M1"/>
    <property type="match status" value="1"/>
</dbReference>
<evidence type="ECO:0000256" key="1">
    <source>
        <dbReference type="ARBA" id="ARBA00000098"/>
    </source>
</evidence>
<evidence type="ECO:0000256" key="11">
    <source>
        <dbReference type="ARBA" id="ARBA00023049"/>
    </source>
</evidence>
<dbReference type="InterPro" id="IPR001930">
    <property type="entry name" value="Peptidase_M1"/>
</dbReference>
<dbReference type="PANTHER" id="PTHR45726:SF3">
    <property type="entry name" value="LEUKOTRIENE A-4 HYDROLASE"/>
    <property type="match status" value="1"/>
</dbReference>
<dbReference type="GO" id="GO:0006508">
    <property type="term" value="P:proteolysis"/>
    <property type="evidence" value="ECO:0007669"/>
    <property type="project" value="UniProtKB-KW"/>
</dbReference>
<dbReference type="EMBL" id="JACHMH010000001">
    <property type="protein sequence ID" value="MBB4682413.1"/>
    <property type="molecule type" value="Genomic_DNA"/>
</dbReference>
<dbReference type="Proteomes" id="UP000533598">
    <property type="component" value="Unassembled WGS sequence"/>
</dbReference>
<dbReference type="Gene3D" id="2.60.40.1730">
    <property type="entry name" value="tricorn interacting facor f3 domain"/>
    <property type="match status" value="1"/>
</dbReference>
<gene>
    <name evidence="18" type="ORF">HNR67_008531</name>
</gene>
<dbReference type="Pfam" id="PF17900">
    <property type="entry name" value="Peptidase_M1_N"/>
    <property type="match status" value="1"/>
</dbReference>
<evidence type="ECO:0000256" key="7">
    <source>
        <dbReference type="ARBA" id="ARBA00022670"/>
    </source>
</evidence>
<organism evidence="18 19">
    <name type="scientific">Crossiella cryophila</name>
    <dbReference type="NCBI Taxonomy" id="43355"/>
    <lineage>
        <taxon>Bacteria</taxon>
        <taxon>Bacillati</taxon>
        <taxon>Actinomycetota</taxon>
        <taxon>Actinomycetes</taxon>
        <taxon>Pseudonocardiales</taxon>
        <taxon>Pseudonocardiaceae</taxon>
        <taxon>Crossiella</taxon>
    </lineage>
</organism>
<evidence type="ECO:0000256" key="10">
    <source>
        <dbReference type="ARBA" id="ARBA00022833"/>
    </source>
</evidence>
<evidence type="ECO:0000256" key="4">
    <source>
        <dbReference type="ARBA" id="ARBA00012564"/>
    </source>
</evidence>
<comment type="caution">
    <text evidence="18">The sequence shown here is derived from an EMBL/GenBank/DDBJ whole genome shotgun (WGS) entry which is preliminary data.</text>
</comment>
<feature type="binding site" evidence="15">
    <location>
        <position position="284"/>
    </location>
    <ligand>
        <name>Zn(2+)</name>
        <dbReference type="ChEBI" id="CHEBI:29105"/>
        <note>catalytic</note>
    </ligand>
</feature>
<accession>A0A7W7CMA9</accession>
<dbReference type="PRINTS" id="PR00756">
    <property type="entry name" value="ALADIPTASE"/>
</dbReference>
<dbReference type="GO" id="GO:0008270">
    <property type="term" value="F:zinc ion binding"/>
    <property type="evidence" value="ECO:0007669"/>
    <property type="project" value="InterPro"/>
</dbReference>
<dbReference type="GO" id="GO:0016285">
    <property type="term" value="F:alanyl aminopeptidase activity"/>
    <property type="evidence" value="ECO:0007669"/>
    <property type="project" value="UniProtKB-EC"/>
</dbReference>
<dbReference type="Gene3D" id="1.10.390.10">
    <property type="entry name" value="Neutral Protease Domain 2"/>
    <property type="match status" value="1"/>
</dbReference>
<dbReference type="InterPro" id="IPR034015">
    <property type="entry name" value="M1_LTA4H"/>
</dbReference>
<evidence type="ECO:0000313" key="19">
    <source>
        <dbReference type="Proteomes" id="UP000533598"/>
    </source>
</evidence>
<dbReference type="InterPro" id="IPR014782">
    <property type="entry name" value="Peptidase_M1_dom"/>
</dbReference>
<dbReference type="SUPFAM" id="SSF55486">
    <property type="entry name" value="Metalloproteases ('zincins'), catalytic domain"/>
    <property type="match status" value="1"/>
</dbReference>
<feature type="domain" description="Peptidase M1 membrane alanine aminopeptidase" evidence="16">
    <location>
        <begin position="228"/>
        <end position="419"/>
    </location>
</feature>
<evidence type="ECO:0000256" key="13">
    <source>
        <dbReference type="ARBA" id="ARBA00031533"/>
    </source>
</evidence>
<keyword evidence="10 15" id="KW-0862">Zinc</keyword>
<evidence type="ECO:0000256" key="9">
    <source>
        <dbReference type="ARBA" id="ARBA00022801"/>
    </source>
</evidence>
<evidence type="ECO:0000256" key="12">
    <source>
        <dbReference type="ARBA" id="ARBA00029811"/>
    </source>
</evidence>
<dbReference type="PANTHER" id="PTHR45726">
    <property type="entry name" value="LEUKOTRIENE A-4 HYDROLASE"/>
    <property type="match status" value="1"/>
</dbReference>
<dbReference type="AlphaFoldDB" id="A0A7W7CMA9"/>
<evidence type="ECO:0000256" key="3">
    <source>
        <dbReference type="ARBA" id="ARBA00010136"/>
    </source>
</evidence>
<evidence type="ECO:0000256" key="5">
    <source>
        <dbReference type="ARBA" id="ARBA00015611"/>
    </source>
</evidence>
<evidence type="ECO:0000256" key="2">
    <source>
        <dbReference type="ARBA" id="ARBA00004496"/>
    </source>
</evidence>
<dbReference type="GO" id="GO:0005737">
    <property type="term" value="C:cytoplasm"/>
    <property type="evidence" value="ECO:0007669"/>
    <property type="project" value="UniProtKB-SubCell"/>
</dbReference>
<keyword evidence="6" id="KW-0963">Cytoplasm</keyword>
<dbReference type="SUPFAM" id="SSF63737">
    <property type="entry name" value="Leukotriene A4 hydrolase N-terminal domain"/>
    <property type="match status" value="1"/>
</dbReference>
<proteinExistence type="inferred from homology"/>
<evidence type="ECO:0000259" key="17">
    <source>
        <dbReference type="Pfam" id="PF17900"/>
    </source>
</evidence>
<comment type="similarity">
    <text evidence="3">Belongs to the peptidase M1 family.</text>
</comment>
<evidence type="ECO:0000256" key="8">
    <source>
        <dbReference type="ARBA" id="ARBA00022723"/>
    </source>
</evidence>
<keyword evidence="7" id="KW-0645">Protease</keyword>
<comment type="cofactor">
    <cofactor evidence="15">
        <name>Zn(2+)</name>
        <dbReference type="ChEBI" id="CHEBI:29105"/>
    </cofactor>
    <text evidence="15">Binds 1 zinc ion per subunit.</text>
</comment>
<dbReference type="RefSeq" id="WP_312989416.1">
    <property type="nucleotide sequence ID" value="NZ_BAAAUI010000007.1"/>
</dbReference>
<dbReference type="EC" id="3.4.11.2" evidence="4"/>
<keyword evidence="9" id="KW-0378">Hydrolase</keyword>
<dbReference type="GO" id="GO:0008237">
    <property type="term" value="F:metallopeptidase activity"/>
    <property type="evidence" value="ECO:0007669"/>
    <property type="project" value="UniProtKB-KW"/>
</dbReference>
<sequence>MNHQPYFPHHGNEGYRVRHYDLDLDYRPNSHRLTGRASVIAVAEQALPSIVLDFGRFRVDRVLVDGKRPAKWSHANGKLRLRPARPLAPGAEFTVEVRYAGPPHPVRSAFGEIGWDQLTDGAIVASQPTGAPSWFPCDDRPGSKATYRIAVTAPSEYTVFANGRLRSVKEHGGSATWVHHQSAPMPSYLATVQIGRYEILELPGPVHQPAGVPAALESLFRHDFARQPEMLRVFQELFGPYPFEEYAVVVADDELDVPIEAQGLSVFGRNHLDGRRGHERLVAHELAHQWFGNSLTLADWRDIWLHEGFACYAEWLWFEFADGVPASVPAQRFMRKLAGLPQDLVIGDPGPARMFDDQVYDRGALTLHTLRRHIGDPAFFKLLKEWTATHRHGSVRTADFIALAQRHCAHPLDGLFRKWLFEPALPPAV</sequence>
<protein>
    <recommendedName>
        <fullName evidence="5">Aminopeptidase N</fullName>
        <ecNumber evidence="4">3.4.11.2</ecNumber>
    </recommendedName>
    <alternativeName>
        <fullName evidence="12">Alanine aminopeptidase</fullName>
    </alternativeName>
    <alternativeName>
        <fullName evidence="13">Lysyl aminopeptidase</fullName>
    </alternativeName>
</protein>
<evidence type="ECO:0000256" key="15">
    <source>
        <dbReference type="PIRSR" id="PIRSR634015-3"/>
    </source>
</evidence>
<dbReference type="InterPro" id="IPR045357">
    <property type="entry name" value="Aminopeptidase_N-like_N"/>
</dbReference>
<evidence type="ECO:0000256" key="14">
    <source>
        <dbReference type="PIRSR" id="PIRSR634015-1"/>
    </source>
</evidence>
<feature type="active site" description="Proton acceptor" evidence="14">
    <location>
        <position position="285"/>
    </location>
</feature>
<evidence type="ECO:0000313" key="18">
    <source>
        <dbReference type="EMBL" id="MBB4682413.1"/>
    </source>
</evidence>
<feature type="active site" description="Proton donor" evidence="14">
    <location>
        <position position="360"/>
    </location>
</feature>